<sequence>MQSSQESWIQPHKILTKFGNSWVTLFNAYLVEPKWFATRHTPKSEEYLKNGIISSGVQVFLVHMFFLLGDGDTKEKASLIDNNHDIVSSVSKNLRLSNDLESEQDENQDGHDGSYVKCLLMEHDYSSVEIAREYVKKMISDTWKCLNQECLSPNPFSENFLKGSINLARLVPSMYSYNHNNSFDLIEEYIRSIL</sequence>
<dbReference type="InParanoid" id="A0A251T7Y2"/>
<dbReference type="OMA" id="HRGNSHA"/>
<feature type="domain" description="Terpene synthase metal-binding" evidence="5">
    <location>
        <begin position="16"/>
        <end position="144"/>
    </location>
</feature>
<evidence type="ECO:0000313" key="7">
    <source>
        <dbReference type="EMBL" id="OTG07247.1"/>
    </source>
</evidence>
<comment type="cofactor">
    <cofactor evidence="1">
        <name>Mg(2+)</name>
        <dbReference type="ChEBI" id="CHEBI:18420"/>
    </cofactor>
</comment>
<dbReference type="GO" id="GO:0034007">
    <property type="term" value="F:S-linalool synthase activity"/>
    <property type="evidence" value="ECO:0007669"/>
    <property type="project" value="UniProtKB-EC"/>
</dbReference>
<accession>A0A251T7Y2</accession>
<dbReference type="EC" id="4.2.3.25" evidence="6"/>
<evidence type="ECO:0000313" key="8">
    <source>
        <dbReference type="Proteomes" id="UP000215914"/>
    </source>
</evidence>
<evidence type="ECO:0000256" key="3">
    <source>
        <dbReference type="ARBA" id="ARBA00022842"/>
    </source>
</evidence>
<dbReference type="EMBL" id="CM007900">
    <property type="protein sequence ID" value="OTG07247.1"/>
    <property type="molecule type" value="Genomic_DNA"/>
</dbReference>
<keyword evidence="4 6" id="KW-0456">Lyase</keyword>
<reference evidence="7" key="2">
    <citation type="submission" date="2017-02" db="EMBL/GenBank/DDBJ databases">
        <title>Sunflower complete genome.</title>
        <authorList>
            <person name="Langlade N."/>
            <person name="Munos S."/>
        </authorList>
    </citation>
    <scope>NUCLEOTIDE SEQUENCE [LARGE SCALE GENOMIC DNA]</scope>
    <source>
        <tissue evidence="7">Leaves</tissue>
    </source>
</reference>
<reference evidence="6" key="3">
    <citation type="submission" date="2020-06" db="EMBL/GenBank/DDBJ databases">
        <title>Helianthus annuus Genome sequencing and assembly Release 2.</title>
        <authorList>
            <person name="Gouzy J."/>
            <person name="Langlade N."/>
            <person name="Munos S."/>
        </authorList>
    </citation>
    <scope>NUCLEOTIDE SEQUENCE</scope>
    <source>
        <tissue evidence="6">Leaves</tissue>
    </source>
</reference>
<gene>
    <name evidence="7" type="ORF">HannXRQ_Chr11g0328241</name>
    <name evidence="6" type="ORF">HanXRQr2_Chr11g0499751</name>
</gene>
<dbReference type="GO" id="GO:0016114">
    <property type="term" value="P:terpenoid biosynthetic process"/>
    <property type="evidence" value="ECO:0007669"/>
    <property type="project" value="InterPro"/>
</dbReference>
<protein>
    <submittedName>
        <fullName evidence="7">Putative isoprenoid synthase domain-containing protein</fullName>
    </submittedName>
    <submittedName>
        <fullName evidence="6">S-linalool synthase</fullName>
        <ecNumber evidence="6">4.2.3.25</ecNumber>
    </submittedName>
</protein>
<dbReference type="Gene3D" id="1.10.600.10">
    <property type="entry name" value="Farnesyl Diphosphate Synthase"/>
    <property type="match status" value="1"/>
</dbReference>
<evidence type="ECO:0000256" key="4">
    <source>
        <dbReference type="ARBA" id="ARBA00023239"/>
    </source>
</evidence>
<dbReference type="GO" id="GO:0000287">
    <property type="term" value="F:magnesium ion binding"/>
    <property type="evidence" value="ECO:0007669"/>
    <property type="project" value="InterPro"/>
</dbReference>
<dbReference type="PANTHER" id="PTHR31225:SF0">
    <property type="entry name" value="S-(+)-LINALOOL SYNTHASE, CHLOROPLASTIC"/>
    <property type="match status" value="1"/>
</dbReference>
<reference evidence="6 8" key="1">
    <citation type="journal article" date="2017" name="Nature">
        <title>The sunflower genome provides insights into oil metabolism, flowering and Asterid evolution.</title>
        <authorList>
            <person name="Badouin H."/>
            <person name="Gouzy J."/>
            <person name="Grassa C.J."/>
            <person name="Murat F."/>
            <person name="Staton S.E."/>
            <person name="Cottret L."/>
            <person name="Lelandais-Briere C."/>
            <person name="Owens G.L."/>
            <person name="Carrere S."/>
            <person name="Mayjonade B."/>
            <person name="Legrand L."/>
            <person name="Gill N."/>
            <person name="Kane N.C."/>
            <person name="Bowers J.E."/>
            <person name="Hubner S."/>
            <person name="Bellec A."/>
            <person name="Berard A."/>
            <person name="Berges H."/>
            <person name="Blanchet N."/>
            <person name="Boniface M.C."/>
            <person name="Brunel D."/>
            <person name="Catrice O."/>
            <person name="Chaidir N."/>
            <person name="Claudel C."/>
            <person name="Donnadieu C."/>
            <person name="Faraut T."/>
            <person name="Fievet G."/>
            <person name="Helmstetter N."/>
            <person name="King M."/>
            <person name="Knapp S.J."/>
            <person name="Lai Z."/>
            <person name="Le Paslier M.C."/>
            <person name="Lippi Y."/>
            <person name="Lorenzon L."/>
            <person name="Mandel J.R."/>
            <person name="Marage G."/>
            <person name="Marchand G."/>
            <person name="Marquand E."/>
            <person name="Bret-Mestries E."/>
            <person name="Morien E."/>
            <person name="Nambeesan S."/>
            <person name="Nguyen T."/>
            <person name="Pegot-Espagnet P."/>
            <person name="Pouilly N."/>
            <person name="Raftis F."/>
            <person name="Sallet E."/>
            <person name="Schiex T."/>
            <person name="Thomas J."/>
            <person name="Vandecasteele C."/>
            <person name="Vares D."/>
            <person name="Vear F."/>
            <person name="Vautrin S."/>
            <person name="Crespi M."/>
            <person name="Mangin B."/>
            <person name="Burke J.M."/>
            <person name="Salse J."/>
            <person name="Munos S."/>
            <person name="Vincourt P."/>
            <person name="Rieseberg L.H."/>
            <person name="Langlade N.B."/>
        </authorList>
    </citation>
    <scope>NUCLEOTIDE SEQUENCE [LARGE SCALE GENOMIC DNA]</scope>
    <source>
        <strain evidence="8">cv. SF193</strain>
        <tissue evidence="6">Leaves</tissue>
    </source>
</reference>
<keyword evidence="2" id="KW-0479">Metal-binding</keyword>
<keyword evidence="8" id="KW-1185">Reference proteome</keyword>
<dbReference type="GO" id="GO:0010333">
    <property type="term" value="F:terpene synthase activity"/>
    <property type="evidence" value="ECO:0007669"/>
    <property type="project" value="InterPro"/>
</dbReference>
<dbReference type="Gramene" id="mRNA:HanXRQr2_Chr11g0499751">
    <property type="protein sequence ID" value="mRNA:HanXRQr2_Chr11g0499751"/>
    <property type="gene ID" value="HanXRQr2_Chr11g0499751"/>
</dbReference>
<organism evidence="7 8">
    <name type="scientific">Helianthus annuus</name>
    <name type="common">Common sunflower</name>
    <dbReference type="NCBI Taxonomy" id="4232"/>
    <lineage>
        <taxon>Eukaryota</taxon>
        <taxon>Viridiplantae</taxon>
        <taxon>Streptophyta</taxon>
        <taxon>Embryophyta</taxon>
        <taxon>Tracheophyta</taxon>
        <taxon>Spermatophyta</taxon>
        <taxon>Magnoliopsida</taxon>
        <taxon>eudicotyledons</taxon>
        <taxon>Gunneridae</taxon>
        <taxon>Pentapetalae</taxon>
        <taxon>asterids</taxon>
        <taxon>campanulids</taxon>
        <taxon>Asterales</taxon>
        <taxon>Asteraceae</taxon>
        <taxon>Asteroideae</taxon>
        <taxon>Heliantheae alliance</taxon>
        <taxon>Heliantheae</taxon>
        <taxon>Helianthus</taxon>
    </lineage>
</organism>
<evidence type="ECO:0000259" key="5">
    <source>
        <dbReference type="Pfam" id="PF03936"/>
    </source>
</evidence>
<keyword evidence="3" id="KW-0460">Magnesium</keyword>
<evidence type="ECO:0000256" key="2">
    <source>
        <dbReference type="ARBA" id="ARBA00022723"/>
    </source>
</evidence>
<dbReference type="PANTHER" id="PTHR31225">
    <property type="entry name" value="OS04G0344100 PROTEIN-RELATED"/>
    <property type="match status" value="1"/>
</dbReference>
<dbReference type="Pfam" id="PF03936">
    <property type="entry name" value="Terpene_synth_C"/>
    <property type="match status" value="1"/>
</dbReference>
<dbReference type="SUPFAM" id="SSF48576">
    <property type="entry name" value="Terpenoid synthases"/>
    <property type="match status" value="1"/>
</dbReference>
<dbReference type="EMBL" id="MNCJ02000326">
    <property type="protein sequence ID" value="KAF5782750.1"/>
    <property type="molecule type" value="Genomic_DNA"/>
</dbReference>
<evidence type="ECO:0000256" key="1">
    <source>
        <dbReference type="ARBA" id="ARBA00001946"/>
    </source>
</evidence>
<dbReference type="AlphaFoldDB" id="A0A251T7Y2"/>
<dbReference type="InterPro" id="IPR008949">
    <property type="entry name" value="Isoprenoid_synthase_dom_sf"/>
</dbReference>
<dbReference type="InterPro" id="IPR005630">
    <property type="entry name" value="Terpene_synthase_metal-bd"/>
</dbReference>
<dbReference type="Proteomes" id="UP000215914">
    <property type="component" value="Chromosome 11"/>
</dbReference>
<dbReference type="InterPro" id="IPR050148">
    <property type="entry name" value="Terpene_synthase-like"/>
</dbReference>
<proteinExistence type="predicted"/>
<name>A0A251T7Y2_HELAN</name>
<evidence type="ECO:0000313" key="6">
    <source>
        <dbReference type="EMBL" id="KAF5782750.1"/>
    </source>
</evidence>